<dbReference type="Proteomes" id="UP000529795">
    <property type="component" value="Unassembled WGS sequence"/>
</dbReference>
<organism evidence="1 2">
    <name type="scientific">Sphingomonas jinjuensis</name>
    <dbReference type="NCBI Taxonomy" id="535907"/>
    <lineage>
        <taxon>Bacteria</taxon>
        <taxon>Pseudomonadati</taxon>
        <taxon>Pseudomonadota</taxon>
        <taxon>Alphaproteobacteria</taxon>
        <taxon>Sphingomonadales</taxon>
        <taxon>Sphingomonadaceae</taxon>
        <taxon>Sphingomonas</taxon>
    </lineage>
</organism>
<name>A0A840FH71_9SPHN</name>
<accession>A0A840FH71</accession>
<dbReference type="AlphaFoldDB" id="A0A840FH71"/>
<gene>
    <name evidence="1" type="ORF">GGQ80_002981</name>
</gene>
<keyword evidence="2" id="KW-1185">Reference proteome</keyword>
<comment type="caution">
    <text evidence="1">The sequence shown here is derived from an EMBL/GenBank/DDBJ whole genome shotgun (WGS) entry which is preliminary data.</text>
</comment>
<dbReference type="EMBL" id="JACIEV010000009">
    <property type="protein sequence ID" value="MBB4155064.1"/>
    <property type="molecule type" value="Genomic_DNA"/>
</dbReference>
<protein>
    <submittedName>
        <fullName evidence="1">Uncharacterized protein</fullName>
    </submittedName>
</protein>
<proteinExistence type="predicted"/>
<evidence type="ECO:0000313" key="1">
    <source>
        <dbReference type="EMBL" id="MBB4155064.1"/>
    </source>
</evidence>
<evidence type="ECO:0000313" key="2">
    <source>
        <dbReference type="Proteomes" id="UP000529795"/>
    </source>
</evidence>
<reference evidence="1 2" key="1">
    <citation type="submission" date="2020-08" db="EMBL/GenBank/DDBJ databases">
        <title>Genomic Encyclopedia of Type Strains, Phase IV (KMG-IV): sequencing the most valuable type-strain genomes for metagenomic binning, comparative biology and taxonomic classification.</title>
        <authorList>
            <person name="Goeker M."/>
        </authorList>
    </citation>
    <scope>NUCLEOTIDE SEQUENCE [LARGE SCALE GENOMIC DNA]</scope>
    <source>
        <strain evidence="1 2">YC6723</strain>
    </source>
</reference>
<sequence length="596" mass="62151">MATSAVRRSTDFNYRRLRSNLTRNTVAMGRLFDMGLGPDQVEVLGLGLKEPYLRADGTSVERVLAYPLDVPGGRRRYGYVNLEGVTVGAEHPVAWGPGAPATVRSGTGGTAVVVGSPVAAWQLGAAAVRLGLPVVVLASSQPHKAPDEWDVSSFWAPWDRVVLAEGLADAVASRILCAARRPVEAAPGVEVLAADGDLTVSRRHDCWLEEILASAIPAGARIVAAEEGLGGAGDFAAAPIPVHGGFARGYSFYPYLVERRRAASGDGGLLHSYQVLVLRSDGAVLEPQVLRAPPGTPAWRRVHALSDGTRIAAPPQASRQASWSLDAIQRYAAARAAGVDPCDRPVEDVAADVRAFVASRVVLPVADDLSVVSAFVLVTHLFRVFDALPLLLAVGPRGSGKSELAAAVVALGFNAVLMGQGSAAALVRLTRECGGLVALDDAEGLSTQASGFGDLGQCLKLSYKASTARKPVTLGNGRVENIDFFGPRLITTTRGVDSVLGSRCIAVPTAPAAHADLSSAAPDPVTLRDELHALAMSRAAKVADVYAALCSEPGGRDAEIWAPLRAVARSLGGQEMMSAVERRFDAAANVAVTVAA</sequence>